<comment type="caution">
    <text evidence="12">The sequence shown here is derived from an EMBL/GenBank/DDBJ whole genome shotgun (WGS) entry which is preliminary data.</text>
</comment>
<dbReference type="InterPro" id="IPR011604">
    <property type="entry name" value="PDDEXK-like_dom_sf"/>
</dbReference>
<keyword evidence="3" id="KW-0479">Metal-binding</keyword>
<gene>
    <name evidence="12" type="ORF">SDC9_109006</name>
</gene>
<keyword evidence="4" id="KW-0378">Hydrolase</keyword>
<evidence type="ECO:0000256" key="9">
    <source>
        <dbReference type="ARBA" id="ARBA00023211"/>
    </source>
</evidence>
<dbReference type="EMBL" id="VSSQ01018708">
    <property type="protein sequence ID" value="MPM62140.1"/>
    <property type="molecule type" value="Genomic_DNA"/>
</dbReference>
<evidence type="ECO:0000256" key="1">
    <source>
        <dbReference type="ARBA" id="ARBA00012768"/>
    </source>
</evidence>
<evidence type="ECO:0000256" key="3">
    <source>
        <dbReference type="ARBA" id="ARBA00022723"/>
    </source>
</evidence>
<feature type="domain" description="DUF83" evidence="11">
    <location>
        <begin position="7"/>
        <end position="166"/>
    </location>
</feature>
<keyword evidence="8" id="KW-0051">Antiviral defense</keyword>
<dbReference type="InterPro" id="IPR022765">
    <property type="entry name" value="Dna2/Cas4_DUF83"/>
</dbReference>
<keyword evidence="9" id="KW-0464">Manganese</keyword>
<sequence>MGEISVNGTLVWYYFICEREVWLMAHNVTPDQEDTNIDIGRFVHENSYGREKKEISVGNIKIDIVDKKEGYLILGEIKKSSKYDESAKMQLAYYLLELKRLGIESVGVLMIPKEKKREEVKLTDDLIERLESIEKHILAICYEPVPREPKKINFCKNCAYNEFCWS</sequence>
<evidence type="ECO:0000256" key="6">
    <source>
        <dbReference type="ARBA" id="ARBA00023004"/>
    </source>
</evidence>
<comment type="catalytic activity">
    <reaction evidence="10">
        <text>exonucleolytic cleavage in the 5'- to 3'-direction to yield nucleoside 3'-phosphates.</text>
        <dbReference type="EC" id="3.1.12.1"/>
    </reaction>
</comment>
<dbReference type="GO" id="GO:0051607">
    <property type="term" value="P:defense response to virus"/>
    <property type="evidence" value="ECO:0007669"/>
    <property type="project" value="UniProtKB-KW"/>
</dbReference>
<dbReference type="PANTHER" id="PTHR37168">
    <property type="entry name" value="CRISPR-ASSOCIATED EXONUCLEASE CAS4"/>
    <property type="match status" value="1"/>
</dbReference>
<keyword evidence="6" id="KW-0408">Iron</keyword>
<dbReference type="Pfam" id="PF01930">
    <property type="entry name" value="Cas_Cas4"/>
    <property type="match status" value="1"/>
</dbReference>
<evidence type="ECO:0000256" key="7">
    <source>
        <dbReference type="ARBA" id="ARBA00023014"/>
    </source>
</evidence>
<keyword evidence="7" id="KW-0411">Iron-sulfur</keyword>
<dbReference type="GO" id="GO:0051536">
    <property type="term" value="F:iron-sulfur cluster binding"/>
    <property type="evidence" value="ECO:0007669"/>
    <property type="project" value="UniProtKB-KW"/>
</dbReference>
<dbReference type="InterPro" id="IPR013343">
    <property type="entry name" value="CRISPR-assoc_prot_Cas4"/>
</dbReference>
<keyword evidence="5" id="KW-0269">Exonuclease</keyword>
<evidence type="ECO:0000256" key="4">
    <source>
        <dbReference type="ARBA" id="ARBA00022801"/>
    </source>
</evidence>
<evidence type="ECO:0000256" key="5">
    <source>
        <dbReference type="ARBA" id="ARBA00022839"/>
    </source>
</evidence>
<evidence type="ECO:0000256" key="2">
    <source>
        <dbReference type="ARBA" id="ARBA00022722"/>
    </source>
</evidence>
<organism evidence="12">
    <name type="scientific">bioreactor metagenome</name>
    <dbReference type="NCBI Taxonomy" id="1076179"/>
    <lineage>
        <taxon>unclassified sequences</taxon>
        <taxon>metagenomes</taxon>
        <taxon>ecological metagenomes</taxon>
    </lineage>
</organism>
<evidence type="ECO:0000259" key="11">
    <source>
        <dbReference type="Pfam" id="PF01930"/>
    </source>
</evidence>
<proteinExistence type="predicted"/>
<accession>A0A645B9I6</accession>
<dbReference type="AlphaFoldDB" id="A0A645B9I6"/>
<dbReference type="PANTHER" id="PTHR37168:SF2">
    <property type="entry name" value="CRISPR-ASSOCIATED EXONUCLEASE CAS4"/>
    <property type="match status" value="1"/>
</dbReference>
<keyword evidence="2" id="KW-0540">Nuclease</keyword>
<reference evidence="12" key="1">
    <citation type="submission" date="2019-08" db="EMBL/GenBank/DDBJ databases">
        <authorList>
            <person name="Kucharzyk K."/>
            <person name="Murdoch R.W."/>
            <person name="Higgins S."/>
            <person name="Loffler F."/>
        </authorList>
    </citation>
    <scope>NUCLEOTIDE SEQUENCE</scope>
</reference>
<evidence type="ECO:0000256" key="8">
    <source>
        <dbReference type="ARBA" id="ARBA00023118"/>
    </source>
</evidence>
<name>A0A645B9I6_9ZZZZ</name>
<dbReference type="NCBIfam" id="TIGR00372">
    <property type="entry name" value="cas4"/>
    <property type="match status" value="1"/>
</dbReference>
<dbReference type="GO" id="GO:0004527">
    <property type="term" value="F:exonuclease activity"/>
    <property type="evidence" value="ECO:0007669"/>
    <property type="project" value="UniProtKB-KW"/>
</dbReference>
<dbReference type="EC" id="3.1.12.1" evidence="1"/>
<evidence type="ECO:0000256" key="10">
    <source>
        <dbReference type="ARBA" id="ARBA00033996"/>
    </source>
</evidence>
<dbReference type="Gene3D" id="3.90.320.10">
    <property type="match status" value="1"/>
</dbReference>
<protein>
    <recommendedName>
        <fullName evidence="1">5' to 3' exodeoxyribonuclease (nucleoside 3'-phosphate-forming)</fullName>
        <ecNumber evidence="1">3.1.12.1</ecNumber>
    </recommendedName>
</protein>
<evidence type="ECO:0000313" key="12">
    <source>
        <dbReference type="EMBL" id="MPM62140.1"/>
    </source>
</evidence>
<dbReference type="GO" id="GO:0046872">
    <property type="term" value="F:metal ion binding"/>
    <property type="evidence" value="ECO:0007669"/>
    <property type="project" value="UniProtKB-KW"/>
</dbReference>